<protein>
    <submittedName>
        <fullName evidence="2">Uncharacterized protein</fullName>
    </submittedName>
</protein>
<organism evidence="1 2">
    <name type="scientific">Romanomermis culicivorax</name>
    <name type="common">Nematode worm</name>
    <dbReference type="NCBI Taxonomy" id="13658"/>
    <lineage>
        <taxon>Eukaryota</taxon>
        <taxon>Metazoa</taxon>
        <taxon>Ecdysozoa</taxon>
        <taxon>Nematoda</taxon>
        <taxon>Enoplea</taxon>
        <taxon>Dorylaimia</taxon>
        <taxon>Mermithida</taxon>
        <taxon>Mermithoidea</taxon>
        <taxon>Mermithidae</taxon>
        <taxon>Romanomermis</taxon>
    </lineage>
</organism>
<proteinExistence type="predicted"/>
<reference evidence="2" key="1">
    <citation type="submission" date="2022-11" db="UniProtKB">
        <authorList>
            <consortium name="WormBaseParasite"/>
        </authorList>
    </citation>
    <scope>IDENTIFICATION</scope>
</reference>
<name>A0A915L0N6_ROMCU</name>
<evidence type="ECO:0000313" key="2">
    <source>
        <dbReference type="WBParaSite" id="nRc.2.0.1.t43318-RA"/>
    </source>
</evidence>
<sequence>SSSHPLGPLPSEQGGYGLLNPSHTLLAENSCDTEVSKDAFQLTRKEMLQISNQIQQGVANFTHPMGIKVNKLLPVIQATMDKHIGQIISFQDLVIFCDNLEKELKIQEELIEQQSQKHHHLTINKTKLLEQVDKMVVKSNLDIAQR</sequence>
<accession>A0A915L0N6</accession>
<keyword evidence="1" id="KW-1185">Reference proteome</keyword>
<dbReference type="Proteomes" id="UP000887565">
    <property type="component" value="Unplaced"/>
</dbReference>
<dbReference type="AlphaFoldDB" id="A0A915L0N6"/>
<evidence type="ECO:0000313" key="1">
    <source>
        <dbReference type="Proteomes" id="UP000887565"/>
    </source>
</evidence>
<dbReference type="WBParaSite" id="nRc.2.0.1.t43318-RA">
    <property type="protein sequence ID" value="nRc.2.0.1.t43318-RA"/>
    <property type="gene ID" value="nRc.2.0.1.g43318"/>
</dbReference>